<proteinExistence type="predicted"/>
<name>A0ABD6ECH7_9BILA</name>
<keyword evidence="1" id="KW-0812">Transmembrane</keyword>
<dbReference type="EMBL" id="JBGFUD010000702">
    <property type="protein sequence ID" value="MFH4975071.1"/>
    <property type="molecule type" value="Genomic_DNA"/>
</dbReference>
<keyword evidence="1" id="KW-1133">Transmembrane helix</keyword>
<organism evidence="2 3">
    <name type="scientific">Gnathostoma spinigerum</name>
    <dbReference type="NCBI Taxonomy" id="75299"/>
    <lineage>
        <taxon>Eukaryota</taxon>
        <taxon>Metazoa</taxon>
        <taxon>Ecdysozoa</taxon>
        <taxon>Nematoda</taxon>
        <taxon>Chromadorea</taxon>
        <taxon>Rhabditida</taxon>
        <taxon>Spirurina</taxon>
        <taxon>Gnathostomatomorpha</taxon>
        <taxon>Gnathostomatoidea</taxon>
        <taxon>Gnathostomatidae</taxon>
        <taxon>Gnathostoma</taxon>
    </lineage>
</organism>
<reference evidence="2 3" key="1">
    <citation type="submission" date="2024-08" db="EMBL/GenBank/DDBJ databases">
        <title>Gnathostoma spinigerum genome.</title>
        <authorList>
            <person name="Gonzalez-Bertolin B."/>
            <person name="Monzon S."/>
            <person name="Zaballos A."/>
            <person name="Jimenez P."/>
            <person name="Dekumyoy P."/>
            <person name="Varona S."/>
            <person name="Cuesta I."/>
            <person name="Sumanam S."/>
            <person name="Adisakwattana P."/>
            <person name="Gasser R.B."/>
            <person name="Hernandez-Gonzalez A."/>
            <person name="Young N.D."/>
            <person name="Perteguer M.J."/>
        </authorList>
    </citation>
    <scope>NUCLEOTIDE SEQUENCE [LARGE SCALE GENOMIC DNA]</scope>
    <source>
        <strain evidence="2">AL3</strain>
        <tissue evidence="2">Liver</tissue>
    </source>
</reference>
<sequence length="94" mass="10906">MGGRMRCAPICKYPEKRDFMDVNPPRSSEDFYVNYDPMVGIGTAVLLTLFILVVTIKSIIKWTVRKYRILRFNRHHAHDVDHEHEFTAATPAIS</sequence>
<accession>A0ABD6ECH7</accession>
<evidence type="ECO:0000256" key="1">
    <source>
        <dbReference type="SAM" id="Phobius"/>
    </source>
</evidence>
<gene>
    <name evidence="2" type="ORF">AB6A40_001780</name>
</gene>
<protein>
    <submittedName>
        <fullName evidence="2">Uncharacterized protein</fullName>
    </submittedName>
</protein>
<comment type="caution">
    <text evidence="2">The sequence shown here is derived from an EMBL/GenBank/DDBJ whole genome shotgun (WGS) entry which is preliminary data.</text>
</comment>
<dbReference type="Proteomes" id="UP001608902">
    <property type="component" value="Unassembled WGS sequence"/>
</dbReference>
<evidence type="ECO:0000313" key="3">
    <source>
        <dbReference type="Proteomes" id="UP001608902"/>
    </source>
</evidence>
<feature type="transmembrane region" description="Helical" evidence="1">
    <location>
        <begin position="38"/>
        <end position="60"/>
    </location>
</feature>
<keyword evidence="3" id="KW-1185">Reference proteome</keyword>
<keyword evidence="1" id="KW-0472">Membrane</keyword>
<evidence type="ECO:0000313" key="2">
    <source>
        <dbReference type="EMBL" id="MFH4975071.1"/>
    </source>
</evidence>
<dbReference type="AlphaFoldDB" id="A0ABD6ECH7"/>